<name>A0ABX9BDR7_9BACL</name>
<proteinExistence type="predicted"/>
<evidence type="ECO:0000313" key="2">
    <source>
        <dbReference type="EMBL" id="RAI88119.1"/>
    </source>
</evidence>
<dbReference type="EMBL" id="QLLI01000016">
    <property type="protein sequence ID" value="RAI88119.1"/>
    <property type="molecule type" value="Genomic_DNA"/>
</dbReference>
<keyword evidence="2" id="KW-0378">Hydrolase</keyword>
<comment type="caution">
    <text evidence="2">The sequence shown here is derived from an EMBL/GenBank/DDBJ whole genome shotgun (WGS) entry which is preliminary data.</text>
</comment>
<organism evidence="2 3">
    <name type="scientific">Paenibacillus pabuli</name>
    <dbReference type="NCBI Taxonomy" id="1472"/>
    <lineage>
        <taxon>Bacteria</taxon>
        <taxon>Bacillati</taxon>
        <taxon>Bacillota</taxon>
        <taxon>Bacilli</taxon>
        <taxon>Bacillales</taxon>
        <taxon>Paenibacillaceae</taxon>
        <taxon>Paenibacillus</taxon>
    </lineage>
</organism>
<keyword evidence="3" id="KW-1185">Reference proteome</keyword>
<protein>
    <submittedName>
        <fullName evidence="2">Restriction endonuclease</fullName>
    </submittedName>
</protein>
<keyword evidence="2" id="KW-0540">Nuclease</keyword>
<accession>A0ABX9BDR7</accession>
<feature type="domain" description="Restriction endonuclease type IV Mrr" evidence="1">
    <location>
        <begin position="2"/>
        <end position="53"/>
    </location>
</feature>
<reference evidence="2 3" key="1">
    <citation type="submission" date="2018-06" db="EMBL/GenBank/DDBJ databases">
        <title>Freshwater and sediment microbial communities from various areas in North America, analyzing microbe dynamics in response to fracking.</title>
        <authorList>
            <person name="Lamendella R."/>
        </authorList>
    </citation>
    <scope>NUCLEOTIDE SEQUENCE [LARGE SCALE GENOMIC DNA]</scope>
    <source>
        <strain evidence="2 3">NG-13</strain>
    </source>
</reference>
<keyword evidence="2" id="KW-0255">Endonuclease</keyword>
<sequence>MGYEAIQQAHTSKDVYGFHEAWVVTNSGFTEQAREGSRHLGIKLWDRDVLIEQMSKINASQTIIVNEQEPVDVVAASTDVASRRLDDDLYVCARCGKPVTNKVKDYCLSNPSRFNGRIYCYDHQVMSNNR</sequence>
<dbReference type="Proteomes" id="UP000248827">
    <property type="component" value="Unassembled WGS sequence"/>
</dbReference>
<dbReference type="InterPro" id="IPR011335">
    <property type="entry name" value="Restrct_endonuc-II-like"/>
</dbReference>
<evidence type="ECO:0000313" key="3">
    <source>
        <dbReference type="Proteomes" id="UP000248827"/>
    </source>
</evidence>
<dbReference type="Pfam" id="PF04471">
    <property type="entry name" value="Mrr_cat"/>
    <property type="match status" value="1"/>
</dbReference>
<dbReference type="SUPFAM" id="SSF52980">
    <property type="entry name" value="Restriction endonuclease-like"/>
    <property type="match status" value="1"/>
</dbReference>
<dbReference type="GO" id="GO:0004519">
    <property type="term" value="F:endonuclease activity"/>
    <property type="evidence" value="ECO:0007669"/>
    <property type="project" value="UniProtKB-KW"/>
</dbReference>
<evidence type="ECO:0000259" key="1">
    <source>
        <dbReference type="Pfam" id="PF04471"/>
    </source>
</evidence>
<gene>
    <name evidence="2" type="ORF">DET54_1167</name>
</gene>
<dbReference type="InterPro" id="IPR007560">
    <property type="entry name" value="Restrct_endonuc_IV_Mrr"/>
</dbReference>